<reference evidence="1 2" key="1">
    <citation type="journal article" date="2019" name="Mol. Ecol. Resour.">
        <title>Chromosome-level genome assembly of Triplophysa tibetana, a fish adapted to the harsh high-altitude environment of the Tibetan Plateau.</title>
        <authorList>
            <person name="Yang X."/>
            <person name="Liu H."/>
            <person name="Ma Z."/>
            <person name="Zou Y."/>
            <person name="Zou M."/>
            <person name="Mao Y."/>
            <person name="Li X."/>
            <person name="Wang H."/>
            <person name="Chen T."/>
            <person name="Wang W."/>
            <person name="Yang R."/>
        </authorList>
    </citation>
    <scope>NUCLEOTIDE SEQUENCE [LARGE SCALE GENOMIC DNA]</scope>
    <source>
        <strain evidence="1">TTIB1903HZAU</strain>
        <tissue evidence="1">Muscle</tissue>
    </source>
</reference>
<dbReference type="Proteomes" id="UP000324632">
    <property type="component" value="Chromosome 15"/>
</dbReference>
<keyword evidence="2" id="KW-1185">Reference proteome</keyword>
<evidence type="ECO:0000313" key="2">
    <source>
        <dbReference type="Proteomes" id="UP000324632"/>
    </source>
</evidence>
<sequence length="152" mass="17152">MLMVCVGIQKNQNVSHYCEPCQEQIQNGEHAGYLSAWLIKSTEETFELETITILFRGFPMEASNLKNTRLARERAVQASGKVHFLTSRGALVADATDYHAGSMPDLRFPYETGFTISRTHSTSALLSFYSTYTHTRISARRSLQETVEFCGF</sequence>
<accession>A0A5A9NQX8</accession>
<proteinExistence type="predicted"/>
<name>A0A5A9NQX8_9TELE</name>
<comment type="caution">
    <text evidence="1">The sequence shown here is derived from an EMBL/GenBank/DDBJ whole genome shotgun (WGS) entry which is preliminary data.</text>
</comment>
<protein>
    <submittedName>
        <fullName evidence="1">Uncharacterized protein</fullName>
    </submittedName>
</protein>
<gene>
    <name evidence="1" type="ORF">E1301_Tti006340</name>
</gene>
<evidence type="ECO:0000313" key="1">
    <source>
        <dbReference type="EMBL" id="KAA0711369.1"/>
    </source>
</evidence>
<organism evidence="1 2">
    <name type="scientific">Triplophysa tibetana</name>
    <dbReference type="NCBI Taxonomy" id="1572043"/>
    <lineage>
        <taxon>Eukaryota</taxon>
        <taxon>Metazoa</taxon>
        <taxon>Chordata</taxon>
        <taxon>Craniata</taxon>
        <taxon>Vertebrata</taxon>
        <taxon>Euteleostomi</taxon>
        <taxon>Actinopterygii</taxon>
        <taxon>Neopterygii</taxon>
        <taxon>Teleostei</taxon>
        <taxon>Ostariophysi</taxon>
        <taxon>Cypriniformes</taxon>
        <taxon>Nemacheilidae</taxon>
        <taxon>Triplophysa</taxon>
    </lineage>
</organism>
<dbReference type="AlphaFoldDB" id="A0A5A9NQX8"/>
<dbReference type="EMBL" id="SOYY01000015">
    <property type="protein sequence ID" value="KAA0711369.1"/>
    <property type="molecule type" value="Genomic_DNA"/>
</dbReference>